<dbReference type="Gene3D" id="1.25.40.10">
    <property type="entry name" value="Tetratricopeptide repeat domain"/>
    <property type="match status" value="1"/>
</dbReference>
<dbReference type="Pfam" id="PF13432">
    <property type="entry name" value="TPR_16"/>
    <property type="match status" value="1"/>
</dbReference>
<organism evidence="2 3">
    <name type="scientific">Streptomyces laurentii</name>
    <dbReference type="NCBI Taxonomy" id="39478"/>
    <lineage>
        <taxon>Bacteria</taxon>
        <taxon>Bacillati</taxon>
        <taxon>Actinomycetota</taxon>
        <taxon>Actinomycetes</taxon>
        <taxon>Kitasatosporales</taxon>
        <taxon>Streptomycetaceae</taxon>
        <taxon>Streptomyces</taxon>
    </lineage>
</organism>
<dbReference type="InterPro" id="IPR036249">
    <property type="entry name" value="Thioredoxin-like_sf"/>
</dbReference>
<proteinExistence type="predicted"/>
<dbReference type="KEGG" id="slau:SLA_7016"/>
<keyword evidence="1" id="KW-0802">TPR repeat</keyword>
<protein>
    <submittedName>
        <fullName evidence="2">DSBA oxidoreductase</fullName>
    </submittedName>
</protein>
<accession>A0A169PHV0</accession>
<dbReference type="SUPFAM" id="SSF52833">
    <property type="entry name" value="Thioredoxin-like"/>
    <property type="match status" value="1"/>
</dbReference>
<sequence>MLRAHFVERRDISAAETLQGIAAAAGFAEGGRLLSEGGAEAYVREALLRGKAIGVRTSPTLVIDGEALAGAHAPEVIARFVARAVAEPRRELPAEVERLRLAEALLDKGDPLGCLTLLGELMTEYPEERTVRMLAARAHFHSAQLSRARGGLEALVAQNPDDAYARLLLGRALERQGEHEEAAPHLRIAVAMNPEYGKTG</sequence>
<evidence type="ECO:0000256" key="1">
    <source>
        <dbReference type="PROSITE-ProRule" id="PRU00339"/>
    </source>
</evidence>
<name>A0A169PHV0_STRLU</name>
<dbReference type="SMART" id="SM00028">
    <property type="entry name" value="TPR"/>
    <property type="match status" value="1"/>
</dbReference>
<dbReference type="InterPro" id="IPR019734">
    <property type="entry name" value="TPR_rpt"/>
</dbReference>
<evidence type="ECO:0000313" key="3">
    <source>
        <dbReference type="Proteomes" id="UP000217676"/>
    </source>
</evidence>
<dbReference type="EMBL" id="AP017424">
    <property type="protein sequence ID" value="BAU87882.1"/>
    <property type="molecule type" value="Genomic_DNA"/>
</dbReference>
<evidence type="ECO:0000313" key="2">
    <source>
        <dbReference type="EMBL" id="BAU87882.1"/>
    </source>
</evidence>
<dbReference type="InterPro" id="IPR011990">
    <property type="entry name" value="TPR-like_helical_dom_sf"/>
</dbReference>
<dbReference type="AlphaFoldDB" id="A0A169PHV0"/>
<dbReference type="Gene3D" id="3.40.30.10">
    <property type="entry name" value="Glutaredoxin"/>
    <property type="match status" value="1"/>
</dbReference>
<dbReference type="PROSITE" id="PS50005">
    <property type="entry name" value="TPR"/>
    <property type="match status" value="1"/>
</dbReference>
<reference evidence="2 3" key="1">
    <citation type="journal article" date="2016" name="Genome Announc.">
        <title>Complete Genome Sequence of Thiostrepton-Producing Streptomyces laurentii ATCC 31255.</title>
        <authorList>
            <person name="Doi K."/>
            <person name="Fujino Y."/>
            <person name="Nagayoshi Y."/>
            <person name="Ohshima T."/>
            <person name="Ogata S."/>
        </authorList>
    </citation>
    <scope>NUCLEOTIDE SEQUENCE [LARGE SCALE GENOMIC DNA]</scope>
    <source>
        <strain evidence="2 3">ATCC 31255</strain>
    </source>
</reference>
<dbReference type="SUPFAM" id="SSF48452">
    <property type="entry name" value="TPR-like"/>
    <property type="match status" value="1"/>
</dbReference>
<gene>
    <name evidence="2" type="ORF">SLA_7016</name>
</gene>
<dbReference type="Proteomes" id="UP000217676">
    <property type="component" value="Chromosome"/>
</dbReference>
<feature type="repeat" description="TPR" evidence="1">
    <location>
        <begin position="163"/>
        <end position="196"/>
    </location>
</feature>
<keyword evidence="3" id="KW-1185">Reference proteome</keyword>